<dbReference type="InterPro" id="IPR000160">
    <property type="entry name" value="GGDEF_dom"/>
</dbReference>
<dbReference type="Gene3D" id="3.30.70.270">
    <property type="match status" value="1"/>
</dbReference>
<protein>
    <recommendedName>
        <fullName evidence="1">GGDEF domain-containing protein</fullName>
    </recommendedName>
</protein>
<dbReference type="SUPFAM" id="SSF55073">
    <property type="entry name" value="Nucleotide cyclase"/>
    <property type="match status" value="1"/>
</dbReference>
<dbReference type="AlphaFoldDB" id="E6PJQ3"/>
<dbReference type="PANTHER" id="PTHR46663:SF3">
    <property type="entry name" value="SLL0267 PROTEIN"/>
    <property type="match status" value="1"/>
</dbReference>
<name>E6PJQ3_9ZZZZ</name>
<dbReference type="CDD" id="cd01949">
    <property type="entry name" value="GGDEF"/>
    <property type="match status" value="1"/>
</dbReference>
<dbReference type="Pfam" id="PF00990">
    <property type="entry name" value="GGDEF"/>
    <property type="match status" value="1"/>
</dbReference>
<feature type="domain" description="GGDEF" evidence="1">
    <location>
        <begin position="52"/>
        <end position="185"/>
    </location>
</feature>
<reference evidence="2" key="1">
    <citation type="submission" date="2009-10" db="EMBL/GenBank/DDBJ databases">
        <title>Diversity of trophic interactions inside an arsenic-rich microbial ecosystem.</title>
        <authorList>
            <person name="Bertin P.N."/>
            <person name="Heinrich-Salmeron A."/>
            <person name="Pelletier E."/>
            <person name="Goulhen-Chollet F."/>
            <person name="Arsene-Ploetze F."/>
            <person name="Gallien S."/>
            <person name="Calteau A."/>
            <person name="Vallenet D."/>
            <person name="Casiot C."/>
            <person name="Chane-Woon-Ming B."/>
            <person name="Giloteaux L."/>
            <person name="Barakat M."/>
            <person name="Bonnefoy V."/>
            <person name="Bruneel O."/>
            <person name="Chandler M."/>
            <person name="Cleiss J."/>
            <person name="Duran R."/>
            <person name="Elbaz-Poulichet F."/>
            <person name="Fonknechten N."/>
            <person name="Lauga B."/>
            <person name="Mornico D."/>
            <person name="Ortet P."/>
            <person name="Schaeffer C."/>
            <person name="Siguier P."/>
            <person name="Alexander Thil Smith A."/>
            <person name="Van Dorsselaer A."/>
            <person name="Weissenbach J."/>
            <person name="Medigue C."/>
            <person name="Le Paslier D."/>
        </authorList>
    </citation>
    <scope>NUCLEOTIDE SEQUENCE</scope>
</reference>
<accession>E6PJQ3</accession>
<dbReference type="InterPro" id="IPR052163">
    <property type="entry name" value="DGC-Regulatory_Protein"/>
</dbReference>
<evidence type="ECO:0000259" key="1">
    <source>
        <dbReference type="PROSITE" id="PS50887"/>
    </source>
</evidence>
<dbReference type="InterPro" id="IPR029787">
    <property type="entry name" value="Nucleotide_cyclase"/>
</dbReference>
<dbReference type="PANTHER" id="PTHR46663">
    <property type="entry name" value="DIGUANYLATE CYCLASE DGCT-RELATED"/>
    <property type="match status" value="1"/>
</dbReference>
<dbReference type="FunFam" id="3.30.70.270:FF:000001">
    <property type="entry name" value="Diguanylate cyclase domain protein"/>
    <property type="match status" value="1"/>
</dbReference>
<evidence type="ECO:0000313" key="2">
    <source>
        <dbReference type="EMBL" id="CBH95154.1"/>
    </source>
</evidence>
<organism evidence="2">
    <name type="scientific">mine drainage metagenome</name>
    <dbReference type="NCBI Taxonomy" id="410659"/>
    <lineage>
        <taxon>unclassified sequences</taxon>
        <taxon>metagenomes</taxon>
        <taxon>ecological metagenomes</taxon>
    </lineage>
</organism>
<dbReference type="NCBIfam" id="TIGR00254">
    <property type="entry name" value="GGDEF"/>
    <property type="match status" value="1"/>
</dbReference>
<comment type="caution">
    <text evidence="2">The sequence shown here is derived from an EMBL/GenBank/DDBJ whole genome shotgun (WGS) entry which is preliminary data.</text>
</comment>
<sequence>MLRAQGDLALAVKALDLVSRTAERDTLTELPNRTLFLGRFMQAITHAHRNGGHIALLFLDLDHFKMINDTHGHLVGDRVLKRTANCLVSAVREADTVSRHGGDEFLILLTDITHASDAAAAARKIIAALAQAAFLGDGLPNLTASIGISVYPEDGEDADTLIHRADMAMYRIKKQMRGHFVFHADPVLGVTKMDAPMPPPPQVHHSHAPWEDADHGLRHEQLRLANQQLVSAASSAEQLRIATDRAQRRQTEFLTTLTQRLGESLALIREAAAMLHPSQPEPELPDLAQVRAMLERRLDHASQLLENFQDMQRLYPRKP</sequence>
<dbReference type="SMART" id="SM00267">
    <property type="entry name" value="GGDEF"/>
    <property type="match status" value="1"/>
</dbReference>
<gene>
    <name evidence="2" type="ORF">CARN2_0541</name>
</gene>
<proteinExistence type="predicted"/>
<dbReference type="InterPro" id="IPR043128">
    <property type="entry name" value="Rev_trsase/Diguanyl_cyclase"/>
</dbReference>
<dbReference type="PROSITE" id="PS50887">
    <property type="entry name" value="GGDEF"/>
    <property type="match status" value="1"/>
</dbReference>
<dbReference type="EMBL" id="CABM01000001">
    <property type="protein sequence ID" value="CBH95154.1"/>
    <property type="molecule type" value="Genomic_DNA"/>
</dbReference>